<keyword evidence="3" id="KW-1185">Reference proteome</keyword>
<dbReference type="SUPFAM" id="SSF53474">
    <property type="entry name" value="alpha/beta-Hydrolases"/>
    <property type="match status" value="1"/>
</dbReference>
<feature type="domain" description="AB hydrolase-1" evidence="1">
    <location>
        <begin position="23"/>
        <end position="263"/>
    </location>
</feature>
<sequence>MMAEFTTSDGLRLYYEDDGTGQPVLCLSGLTRNARDFDFVAPHLRHARLIRMDWRGRGRSDFAPDFMTYNVGREAMGALELLDHLGLERAVVLGTSRGGLVAMAMAATAPQRLAGVVLNDVGPVIEPGAIARIVDYVGRKPAFSDMEGAAQGLAAFHAAAFPGVPMDRWRHMAAAQYRATPEGLALNYDPRLRDALIAQAEAEPPPDLWPMFDALAPIPTGLIRGANSDLLAAETVAAMQARRPDLITAEVPDRGHAPFLDEPQSLDLIHRLLELAR</sequence>
<proteinExistence type="predicted"/>
<gene>
    <name evidence="2" type="ORF">SAMN05421751_10332</name>
</gene>
<reference evidence="2 3" key="1">
    <citation type="submission" date="2016-10" db="EMBL/GenBank/DDBJ databases">
        <authorList>
            <person name="de Groot N.N."/>
        </authorList>
    </citation>
    <scope>NUCLEOTIDE SEQUENCE [LARGE SCALE GENOMIC DNA]</scope>
    <source>
        <strain evidence="2 3">DSM 23413</strain>
    </source>
</reference>
<dbReference type="InterPro" id="IPR050471">
    <property type="entry name" value="AB_hydrolase"/>
</dbReference>
<dbReference type="PANTHER" id="PTHR43433">
    <property type="entry name" value="HYDROLASE, ALPHA/BETA FOLD FAMILY PROTEIN"/>
    <property type="match status" value="1"/>
</dbReference>
<dbReference type="Gene3D" id="3.40.50.1820">
    <property type="entry name" value="alpha/beta hydrolase"/>
    <property type="match status" value="1"/>
</dbReference>
<organism evidence="2 3">
    <name type="scientific">Jhaorihella thermophila</name>
    <dbReference type="NCBI Taxonomy" id="488547"/>
    <lineage>
        <taxon>Bacteria</taxon>
        <taxon>Pseudomonadati</taxon>
        <taxon>Pseudomonadota</taxon>
        <taxon>Alphaproteobacteria</taxon>
        <taxon>Rhodobacterales</taxon>
        <taxon>Paracoccaceae</taxon>
        <taxon>Jhaorihella</taxon>
    </lineage>
</organism>
<evidence type="ECO:0000313" key="3">
    <source>
        <dbReference type="Proteomes" id="UP000236742"/>
    </source>
</evidence>
<protein>
    <submittedName>
        <fullName evidence="2">Pimeloyl-ACP methyl ester carboxylesterase</fullName>
    </submittedName>
</protein>
<dbReference type="Proteomes" id="UP000236742">
    <property type="component" value="Unassembled WGS sequence"/>
</dbReference>
<accession>A0A1H5TUJ7</accession>
<evidence type="ECO:0000259" key="1">
    <source>
        <dbReference type="Pfam" id="PF00561"/>
    </source>
</evidence>
<evidence type="ECO:0000313" key="2">
    <source>
        <dbReference type="EMBL" id="SEF66456.1"/>
    </source>
</evidence>
<name>A0A1H5TUJ7_9RHOB</name>
<dbReference type="EMBL" id="FNVD01000003">
    <property type="protein sequence ID" value="SEF66456.1"/>
    <property type="molecule type" value="Genomic_DNA"/>
</dbReference>
<dbReference type="Pfam" id="PF00561">
    <property type="entry name" value="Abhydrolase_1"/>
    <property type="match status" value="1"/>
</dbReference>
<dbReference type="PANTHER" id="PTHR43433:SF5">
    <property type="entry name" value="AB HYDROLASE-1 DOMAIN-CONTAINING PROTEIN"/>
    <property type="match status" value="1"/>
</dbReference>
<dbReference type="InterPro" id="IPR000073">
    <property type="entry name" value="AB_hydrolase_1"/>
</dbReference>
<dbReference type="AlphaFoldDB" id="A0A1H5TUJ7"/>
<dbReference type="InterPro" id="IPR029058">
    <property type="entry name" value="AB_hydrolase_fold"/>
</dbReference>